<feature type="domain" description="Acyl-CoA dehydrogenase/oxidase N-terminal" evidence="4">
    <location>
        <begin position="21"/>
        <end position="92"/>
    </location>
</feature>
<dbReference type="RefSeq" id="WP_051861468.1">
    <property type="nucleotide sequence ID" value="NZ_JBHSPX010000004.1"/>
</dbReference>
<dbReference type="EMBL" id="JBHSPX010000004">
    <property type="protein sequence ID" value="MFC6063927.1"/>
    <property type="molecule type" value="Genomic_DNA"/>
</dbReference>
<dbReference type="SUPFAM" id="SSF47203">
    <property type="entry name" value="Acyl-CoA dehydrogenase C-terminal domain-like"/>
    <property type="match status" value="1"/>
</dbReference>
<dbReference type="PANTHER" id="PTHR43884">
    <property type="entry name" value="ACYL-COA DEHYDROGENASE"/>
    <property type="match status" value="1"/>
</dbReference>
<reference evidence="7" key="1">
    <citation type="journal article" date="2019" name="Int. J. Syst. Evol. Microbiol.">
        <title>The Global Catalogue of Microorganisms (GCM) 10K type strain sequencing project: providing services to taxonomists for standard genome sequencing and annotation.</title>
        <authorList>
            <consortium name="The Broad Institute Genomics Platform"/>
            <consortium name="The Broad Institute Genome Sequencing Center for Infectious Disease"/>
            <person name="Wu L."/>
            <person name="Ma J."/>
        </authorList>
    </citation>
    <scope>NUCLEOTIDE SEQUENCE [LARGE SCALE GENOMIC DNA]</scope>
    <source>
        <strain evidence="7">CGMCC 1.15180</strain>
    </source>
</reference>
<evidence type="ECO:0000256" key="2">
    <source>
        <dbReference type="ARBA" id="ARBA00023002"/>
    </source>
</evidence>
<evidence type="ECO:0000259" key="5">
    <source>
        <dbReference type="Pfam" id="PF08028"/>
    </source>
</evidence>
<dbReference type="InterPro" id="IPR006091">
    <property type="entry name" value="Acyl-CoA_Oxase/DH_mid-dom"/>
</dbReference>
<dbReference type="Pfam" id="PF08028">
    <property type="entry name" value="Acyl-CoA_dh_2"/>
    <property type="match status" value="1"/>
</dbReference>
<dbReference type="InterPro" id="IPR013786">
    <property type="entry name" value="AcylCoA_DH/ox_N"/>
</dbReference>
<keyword evidence="2 6" id="KW-0560">Oxidoreductase</keyword>
<feature type="domain" description="Acyl-CoA oxidase/dehydrogenase middle" evidence="3">
    <location>
        <begin position="129"/>
        <end position="218"/>
    </location>
</feature>
<sequence length="404" mass="42696">MTAPAPPALLPVPDLSALAPVTERLAATAAEYDHSGAFPAEGIRAAHEAGLLTATVGERYGGPGLGVAATARILHALGAGDPSVALITAMSLTIHYRQAVRPHWPEALYARLLADAAHRPVLLNHVRGEPELGSPARGGLPATVARRTASGWCLTGRKRFATGVDGLDWLLVWATTDEPTPRVGTFAVSGASPGIEVTHRWDHLGLRASGSHDITLHGVEVPAGNVVEIAPHSTAAEQDNRAGAALHLPLAALYLGVARAAQQYFHRFAQERVPANLGHPVARTERFRRTAGEIALRLDAAEQLVFGGAERVDAADDTYAPEHALGARVLADRHATEAVQLAVRLLGNPGLTRDNPLERHFRDIQCAPVHAPQADTALLTIGERALETRSAQHERAARPGKAPA</sequence>
<dbReference type="SUPFAM" id="SSF56645">
    <property type="entry name" value="Acyl-CoA dehydrogenase NM domain-like"/>
    <property type="match status" value="1"/>
</dbReference>
<evidence type="ECO:0000259" key="4">
    <source>
        <dbReference type="Pfam" id="PF02771"/>
    </source>
</evidence>
<name>A0ABW1MLS9_9ACTN</name>
<dbReference type="GO" id="GO:0016491">
    <property type="term" value="F:oxidoreductase activity"/>
    <property type="evidence" value="ECO:0007669"/>
    <property type="project" value="UniProtKB-KW"/>
</dbReference>
<proteinExistence type="predicted"/>
<dbReference type="InterPro" id="IPR013107">
    <property type="entry name" value="Acyl-CoA_DH_C"/>
</dbReference>
<dbReference type="EC" id="1.-.-.-" evidence="6"/>
<dbReference type="Pfam" id="PF02770">
    <property type="entry name" value="Acyl-CoA_dh_M"/>
    <property type="match status" value="1"/>
</dbReference>
<accession>A0ABW1MLS9</accession>
<evidence type="ECO:0000313" key="7">
    <source>
        <dbReference type="Proteomes" id="UP001596139"/>
    </source>
</evidence>
<dbReference type="Gene3D" id="1.10.540.10">
    <property type="entry name" value="Acyl-CoA dehydrogenase/oxidase, N-terminal domain"/>
    <property type="match status" value="1"/>
</dbReference>
<gene>
    <name evidence="6" type="ORF">ACFP4F_15350</name>
</gene>
<dbReference type="PIRSF" id="PIRSF016578">
    <property type="entry name" value="HsaA"/>
    <property type="match status" value="1"/>
</dbReference>
<dbReference type="PANTHER" id="PTHR43884:SF25">
    <property type="entry name" value="ACYL-COA DEHYDROGENASE YDBM-RELATED"/>
    <property type="match status" value="1"/>
</dbReference>
<dbReference type="InterPro" id="IPR046373">
    <property type="entry name" value="Acyl-CoA_Oxase/DH_mid-dom_sf"/>
</dbReference>
<keyword evidence="1" id="KW-0285">Flavoprotein</keyword>
<organism evidence="6 7">
    <name type="scientific">Streptomyces ochraceiscleroticus</name>
    <dbReference type="NCBI Taxonomy" id="47761"/>
    <lineage>
        <taxon>Bacteria</taxon>
        <taxon>Bacillati</taxon>
        <taxon>Actinomycetota</taxon>
        <taxon>Actinomycetes</taxon>
        <taxon>Kitasatosporales</taxon>
        <taxon>Streptomycetaceae</taxon>
        <taxon>Streptomyces</taxon>
    </lineage>
</organism>
<dbReference type="Proteomes" id="UP001596139">
    <property type="component" value="Unassembled WGS sequence"/>
</dbReference>
<comment type="caution">
    <text evidence="6">The sequence shown here is derived from an EMBL/GenBank/DDBJ whole genome shotgun (WGS) entry which is preliminary data.</text>
</comment>
<dbReference type="InterPro" id="IPR037069">
    <property type="entry name" value="AcylCoA_DH/ox_N_sf"/>
</dbReference>
<feature type="domain" description="Acyl-CoA dehydrogenase C-terminal" evidence="5">
    <location>
        <begin position="250"/>
        <end position="371"/>
    </location>
</feature>
<keyword evidence="7" id="KW-1185">Reference proteome</keyword>
<dbReference type="Pfam" id="PF02771">
    <property type="entry name" value="Acyl-CoA_dh_N"/>
    <property type="match status" value="1"/>
</dbReference>
<dbReference type="InterPro" id="IPR009100">
    <property type="entry name" value="AcylCoA_DH/oxidase_NM_dom_sf"/>
</dbReference>
<dbReference type="Gene3D" id="1.20.140.10">
    <property type="entry name" value="Butyryl-CoA Dehydrogenase, subunit A, domain 3"/>
    <property type="match status" value="1"/>
</dbReference>
<dbReference type="InterPro" id="IPR036250">
    <property type="entry name" value="AcylCo_DH-like_C"/>
</dbReference>
<protein>
    <submittedName>
        <fullName evidence="6">Acyl-CoA dehydrogenase family protein</fullName>
        <ecNumber evidence="6">1.-.-.-</ecNumber>
    </submittedName>
</protein>
<evidence type="ECO:0000256" key="1">
    <source>
        <dbReference type="ARBA" id="ARBA00022630"/>
    </source>
</evidence>
<evidence type="ECO:0000313" key="6">
    <source>
        <dbReference type="EMBL" id="MFC6063927.1"/>
    </source>
</evidence>
<evidence type="ECO:0000259" key="3">
    <source>
        <dbReference type="Pfam" id="PF02770"/>
    </source>
</evidence>
<dbReference type="Gene3D" id="2.40.110.10">
    <property type="entry name" value="Butyryl-CoA Dehydrogenase, subunit A, domain 2"/>
    <property type="match status" value="1"/>
</dbReference>